<keyword evidence="8" id="KW-1185">Reference proteome</keyword>
<evidence type="ECO:0000256" key="2">
    <source>
        <dbReference type="ARBA" id="ARBA00022475"/>
    </source>
</evidence>
<evidence type="ECO:0000256" key="3">
    <source>
        <dbReference type="ARBA" id="ARBA00022692"/>
    </source>
</evidence>
<accession>A0ABT7A9N9</accession>
<evidence type="ECO:0000256" key="5">
    <source>
        <dbReference type="ARBA" id="ARBA00023136"/>
    </source>
</evidence>
<keyword evidence="3 6" id="KW-0812">Transmembrane</keyword>
<feature type="transmembrane region" description="Helical" evidence="6">
    <location>
        <begin position="59"/>
        <end position="78"/>
    </location>
</feature>
<keyword evidence="4 6" id="KW-1133">Transmembrane helix</keyword>
<comment type="subcellular location">
    <subcellularLocation>
        <location evidence="1">Cell membrane</location>
        <topology evidence="1">Multi-pass membrane protein</topology>
    </subcellularLocation>
</comment>
<feature type="transmembrane region" description="Helical" evidence="6">
    <location>
        <begin position="144"/>
        <end position="164"/>
    </location>
</feature>
<proteinExistence type="predicted"/>
<keyword evidence="5 6" id="KW-0472">Membrane</keyword>
<evidence type="ECO:0000313" key="8">
    <source>
        <dbReference type="Proteomes" id="UP001214441"/>
    </source>
</evidence>
<name>A0ABT7A9N9_9ACTN</name>
<comment type="caution">
    <text evidence="7">The sequence shown here is derived from an EMBL/GenBank/DDBJ whole genome shotgun (WGS) entry which is preliminary data.</text>
</comment>
<evidence type="ECO:0000313" key="7">
    <source>
        <dbReference type="EMBL" id="MDJ1138053.1"/>
    </source>
</evidence>
<protein>
    <submittedName>
        <fullName evidence="7">Cytochrome c oxidase assembly protein</fullName>
    </submittedName>
</protein>
<evidence type="ECO:0000256" key="1">
    <source>
        <dbReference type="ARBA" id="ARBA00004651"/>
    </source>
</evidence>
<dbReference type="RefSeq" id="WP_274042585.1">
    <property type="nucleotide sequence ID" value="NZ_JANCPR020000073.1"/>
</dbReference>
<reference evidence="7 8" key="1">
    <citation type="submission" date="2023-05" db="EMBL/GenBank/DDBJ databases">
        <title>Streptantibioticus silvisoli sp. nov., acidotolerant actinomycetes 1 from pine litter.</title>
        <authorList>
            <person name="Swiecimska M."/>
            <person name="Golinska P."/>
            <person name="Sangal V."/>
            <person name="Wachnowicz B."/>
            <person name="Goodfellow M."/>
        </authorList>
    </citation>
    <scope>NUCLEOTIDE SEQUENCE [LARGE SCALE GENOMIC DNA]</scope>
    <source>
        <strain evidence="7 8">DSM 42109</strain>
    </source>
</reference>
<dbReference type="EMBL" id="JANCPR020000073">
    <property type="protein sequence ID" value="MDJ1138053.1"/>
    <property type="molecule type" value="Genomic_DNA"/>
</dbReference>
<evidence type="ECO:0000256" key="6">
    <source>
        <dbReference type="SAM" id="Phobius"/>
    </source>
</evidence>
<organism evidence="7 8">
    <name type="scientific">Streptomyces iconiensis</name>
    <dbReference type="NCBI Taxonomy" id="1384038"/>
    <lineage>
        <taxon>Bacteria</taxon>
        <taxon>Bacillati</taxon>
        <taxon>Actinomycetota</taxon>
        <taxon>Actinomycetes</taxon>
        <taxon>Kitasatosporales</taxon>
        <taxon>Streptomycetaceae</taxon>
        <taxon>Streptomyces</taxon>
    </lineage>
</organism>
<feature type="transmembrane region" description="Helical" evidence="6">
    <location>
        <begin position="90"/>
        <end position="113"/>
    </location>
</feature>
<feature type="transmembrane region" description="Helical" evidence="6">
    <location>
        <begin position="208"/>
        <end position="232"/>
    </location>
</feature>
<feature type="transmembrane region" description="Helical" evidence="6">
    <location>
        <begin position="261"/>
        <end position="283"/>
    </location>
</feature>
<dbReference type="Pfam" id="PF09678">
    <property type="entry name" value="Caa3_CtaG"/>
    <property type="match status" value="1"/>
</dbReference>
<sequence length="319" mass="35261">MDHGAHGMTMDLPPFTVARGLEFTGQPFFLVGCLLALALYGWGVVRLRRRGDAWPVGRTVGFVLGVLTVALVMCTAMNEYGMVLFSVHMVQHMVISMLSPILLLLGAPVTLLLRALPSANRSHGARKGPRELLVALLNSRYVRVITHPAFTIPLFIASLYALYFTPLFDFLMGSTVGHLAMMVHFLAVGLVFFWPIMGVDPGPHRPGYVMRMLELFAGMPFHAFFGIALMMASEPMIKTYENPPASLGVSALSDQTAAGGIAWAFSEIPSVLVLVALVFQWYVTEQRQSRRRDRRADRDGDKELVAYNAYLASLRTGER</sequence>
<feature type="transmembrane region" description="Helical" evidence="6">
    <location>
        <begin position="176"/>
        <end position="196"/>
    </location>
</feature>
<feature type="transmembrane region" description="Helical" evidence="6">
    <location>
        <begin position="28"/>
        <end position="47"/>
    </location>
</feature>
<gene>
    <name evidence="7" type="ORF">NMN56_040075</name>
</gene>
<keyword evidence="2" id="KW-1003">Cell membrane</keyword>
<dbReference type="InterPro" id="IPR019108">
    <property type="entry name" value="Caa3_assmbl_CtaG-rel"/>
</dbReference>
<dbReference type="Proteomes" id="UP001214441">
    <property type="component" value="Unassembled WGS sequence"/>
</dbReference>
<evidence type="ECO:0000256" key="4">
    <source>
        <dbReference type="ARBA" id="ARBA00022989"/>
    </source>
</evidence>